<dbReference type="InterPro" id="IPR014284">
    <property type="entry name" value="RNA_pol_sigma-70_dom"/>
</dbReference>
<comment type="caution">
    <text evidence="5">The sequence shown here is derived from an EMBL/GenBank/DDBJ whole genome shotgun (WGS) entry which is preliminary data.</text>
</comment>
<evidence type="ECO:0000256" key="4">
    <source>
        <dbReference type="ARBA" id="ARBA00023163"/>
    </source>
</evidence>
<organism evidence="5 6">
    <name type="scientific">Sphingobacterium hotanense</name>
    <dbReference type="NCBI Taxonomy" id="649196"/>
    <lineage>
        <taxon>Bacteria</taxon>
        <taxon>Pseudomonadati</taxon>
        <taxon>Bacteroidota</taxon>
        <taxon>Sphingobacteriia</taxon>
        <taxon>Sphingobacteriales</taxon>
        <taxon>Sphingobacteriaceae</taxon>
        <taxon>Sphingobacterium</taxon>
    </lineage>
</organism>
<reference evidence="5" key="2">
    <citation type="journal article" date="2022" name="Sci. Total Environ.">
        <title>Prevalence, transmission, and molecular epidemiology of tet(X)-positive bacteria among humans, animals, and environmental niches in China: An epidemiological, and genomic-based study.</title>
        <authorList>
            <person name="Dong N."/>
            <person name="Zeng Y."/>
            <person name="Cai C."/>
            <person name="Sun C."/>
            <person name="Lu J."/>
            <person name="Liu C."/>
            <person name="Zhou H."/>
            <person name="Sun Q."/>
            <person name="Shu L."/>
            <person name="Wang H."/>
            <person name="Wang Y."/>
            <person name="Wang S."/>
            <person name="Wu C."/>
            <person name="Chan E.W."/>
            <person name="Chen G."/>
            <person name="Shen Z."/>
            <person name="Chen S."/>
            <person name="Zhang R."/>
        </authorList>
    </citation>
    <scope>NUCLEOTIDE SEQUENCE</scope>
    <source>
        <strain evidence="5">R1692</strain>
    </source>
</reference>
<evidence type="ECO:0000256" key="3">
    <source>
        <dbReference type="ARBA" id="ARBA00023125"/>
    </source>
</evidence>
<evidence type="ECO:0000313" key="6">
    <source>
        <dbReference type="Proteomes" id="UP001170954"/>
    </source>
</evidence>
<name>A0ABT7NJ21_9SPHI</name>
<keyword evidence="3" id="KW-0238">DNA-binding</keyword>
<gene>
    <name evidence="5" type="ORF">HX018_02855</name>
</gene>
<evidence type="ECO:0000313" key="5">
    <source>
        <dbReference type="EMBL" id="MDM1047186.1"/>
    </source>
</evidence>
<dbReference type="PANTHER" id="PTHR43133:SF8">
    <property type="entry name" value="RNA POLYMERASE SIGMA FACTOR HI_1459-RELATED"/>
    <property type="match status" value="1"/>
</dbReference>
<dbReference type="InterPro" id="IPR013325">
    <property type="entry name" value="RNA_pol_sigma_r2"/>
</dbReference>
<dbReference type="Gene3D" id="1.10.1740.10">
    <property type="match status" value="1"/>
</dbReference>
<sequence>MSKIRKILPKSREDAEIVEGIRNGDNDAISYIYKSFYPSISHLIVNNNGTEEEAQDIFQEGVMVLYDKVTHDDFVLSSRLSTFLYAICRRLWLKSLSKKGNSFSMTDHENFEIPDVEEDLQQHKELETKFDKMKSALESLGEPCSTILREFYIKNKSMQYICDKLGYTNADNAKNQKYKCLQRLKKLFFDQK</sequence>
<dbReference type="PANTHER" id="PTHR43133">
    <property type="entry name" value="RNA POLYMERASE ECF-TYPE SIGMA FACTO"/>
    <property type="match status" value="1"/>
</dbReference>
<accession>A0ABT7NJ21</accession>
<dbReference type="SUPFAM" id="SSF88946">
    <property type="entry name" value="Sigma2 domain of RNA polymerase sigma factors"/>
    <property type="match status" value="1"/>
</dbReference>
<dbReference type="NCBIfam" id="TIGR02937">
    <property type="entry name" value="sigma70-ECF"/>
    <property type="match status" value="1"/>
</dbReference>
<keyword evidence="2" id="KW-0731">Sigma factor</keyword>
<dbReference type="InterPro" id="IPR039425">
    <property type="entry name" value="RNA_pol_sigma-70-like"/>
</dbReference>
<evidence type="ECO:0000256" key="2">
    <source>
        <dbReference type="ARBA" id="ARBA00023082"/>
    </source>
</evidence>
<keyword evidence="6" id="KW-1185">Reference proteome</keyword>
<reference evidence="5" key="1">
    <citation type="submission" date="2020-06" db="EMBL/GenBank/DDBJ databases">
        <authorList>
            <person name="Dong N."/>
        </authorList>
    </citation>
    <scope>NUCLEOTIDE SEQUENCE</scope>
    <source>
        <strain evidence="5">R1692</strain>
    </source>
</reference>
<protein>
    <submittedName>
        <fullName evidence="5">Sigma-70 family RNA polymerase sigma factor</fullName>
    </submittedName>
</protein>
<dbReference type="EMBL" id="JACAGK010000005">
    <property type="protein sequence ID" value="MDM1047186.1"/>
    <property type="molecule type" value="Genomic_DNA"/>
</dbReference>
<keyword evidence="1" id="KW-0805">Transcription regulation</keyword>
<dbReference type="RefSeq" id="WP_286650395.1">
    <property type="nucleotide sequence ID" value="NZ_JACAGK010000005.1"/>
</dbReference>
<evidence type="ECO:0000256" key="1">
    <source>
        <dbReference type="ARBA" id="ARBA00023015"/>
    </source>
</evidence>
<proteinExistence type="predicted"/>
<dbReference type="Proteomes" id="UP001170954">
    <property type="component" value="Unassembled WGS sequence"/>
</dbReference>
<keyword evidence="4" id="KW-0804">Transcription</keyword>